<dbReference type="OrthoDB" id="5420700at2"/>
<dbReference type="Proteomes" id="UP000000442">
    <property type="component" value="Chromosome"/>
</dbReference>
<keyword evidence="2" id="KW-1185">Reference proteome</keyword>
<dbReference type="HOGENOM" id="CLU_1746667_0_0_7"/>
<evidence type="ECO:0000313" key="2">
    <source>
        <dbReference type="Proteomes" id="UP000000442"/>
    </source>
</evidence>
<protein>
    <submittedName>
        <fullName evidence="1">Uncharacterized protein</fullName>
    </submittedName>
</protein>
<dbReference type="eggNOG" id="ENOG503305Y">
    <property type="taxonomic scope" value="Bacteria"/>
</dbReference>
<dbReference type="RefSeq" id="WP_015906053.1">
    <property type="nucleotide sequence ID" value="NC_012108.1"/>
</dbReference>
<name>C0QDQ0_DESAH</name>
<sequence length="149" mass="16826">MILHDTIYEWDGKSNDGEKPVAWWPGAYRIRIIDLTAGTPQVIHLKSRAVICRNRDKGTSIRNCIESFAKKVSQKYDLDITRVLWVEIGQEDPSDVQIATLKRVSPMGGNDLFAASWRPARPNELESLSPFLVDFTDDPPLEPPKAQGH</sequence>
<dbReference type="AlphaFoldDB" id="C0QDQ0"/>
<dbReference type="EMBL" id="CP001087">
    <property type="protein sequence ID" value="ACN17321.1"/>
    <property type="molecule type" value="Genomic_DNA"/>
</dbReference>
<dbReference type="STRING" id="177437.HRM2_42650"/>
<reference evidence="1 2" key="1">
    <citation type="journal article" date="2009" name="Environ. Microbiol.">
        <title>Genome sequence of Desulfobacterium autotrophicum HRM2, a marine sulfate reducer oxidizing organic carbon completely to carbon dioxide.</title>
        <authorList>
            <person name="Strittmatter A.W."/>
            <person name="Liesegang H."/>
            <person name="Rabus R."/>
            <person name="Decker I."/>
            <person name="Amann J."/>
            <person name="Andres S."/>
            <person name="Henne A."/>
            <person name="Fricke W.F."/>
            <person name="Martinez-Arias R."/>
            <person name="Bartels D."/>
            <person name="Goesmann A."/>
            <person name="Krause L."/>
            <person name="Puehler A."/>
            <person name="Klenk H.P."/>
            <person name="Richter M."/>
            <person name="Schuler M."/>
            <person name="Gloeckner F.O."/>
            <person name="Meyerdierks A."/>
            <person name="Gottschalk G."/>
            <person name="Amann R."/>
        </authorList>
    </citation>
    <scope>NUCLEOTIDE SEQUENCE [LARGE SCALE GENOMIC DNA]</scope>
    <source>
        <strain evidence="2">ATCC 43914 / DSM 3382 / HRM2</strain>
    </source>
</reference>
<proteinExistence type="predicted"/>
<evidence type="ECO:0000313" key="1">
    <source>
        <dbReference type="EMBL" id="ACN17321.1"/>
    </source>
</evidence>
<organism evidence="1 2">
    <name type="scientific">Desulforapulum autotrophicum (strain ATCC 43914 / DSM 3382 / VKM B-1955 / HRM2)</name>
    <name type="common">Desulfobacterium autotrophicum</name>
    <dbReference type="NCBI Taxonomy" id="177437"/>
    <lineage>
        <taxon>Bacteria</taxon>
        <taxon>Pseudomonadati</taxon>
        <taxon>Thermodesulfobacteriota</taxon>
        <taxon>Desulfobacteria</taxon>
        <taxon>Desulfobacterales</taxon>
        <taxon>Desulfobacteraceae</taxon>
        <taxon>Desulforapulum</taxon>
    </lineage>
</organism>
<accession>C0QDQ0</accession>
<dbReference type="KEGG" id="dat:HRM2_42650"/>
<gene>
    <name evidence="1" type="ordered locus">HRM2_42650</name>
</gene>